<feature type="domain" description="TMEM62 Ig-like" evidence="4">
    <location>
        <begin position="336"/>
        <end position="463"/>
    </location>
</feature>
<keyword evidence="7" id="KW-1185">Reference proteome</keyword>
<sequence>MGAAIWVLFLCLIVPSSTTGRREIIDMKGGPGDVVWVVQLSDLHFSVHHPERAGDFKRLVGPTLSMINPSLVLVTGDLTDGKSKDLLIMKQDEKEWMEYQKVMEDVVQRSGLNKSNFYDLRGNHDNFGVPVIGGLFDFFSMYSLNGQLRRSELVNSVTVKTGKWKLLFVGFDSTMSAGLRGPTNLFGHPTDQLLSEISSELSQWDFKSAEPVTKILFGHFPLSFSAASYTQKTLKDIFLKNSISAYLCGHLHTKFGKNLKRQHNSGHHLLTSSKYLQVYPHETPVESTRNCSSGVPPVEEFWEWEMGDWRKSRVMRILAIDSGHVSFVDTNFKSGAKETIILPTFPLDSRYMLTTLSQHQYNCQPEGSLFYGSVRALVFSASPIVSVVARIYDSSPGNLLTVMETSMRKHEDASSRGDLYTVPWNSKAFEDPSPDRFWLQIEATDSMGRSTLTELRPFSAKGIQAKLSWTWKEFLVMGCQWDALYYPILWSFYLLMFSVLVIPRAILGFSKKKYNSFNASKGFKNLMTWVYAELYRVPLVWCCMIVYLFFLLLCPWLFGQVFAEDGERGYMTYKGWVVNVNKMGKLEFLGFPDVMVVVLSHLFLVVLPSFCVAGALAAERGMYRDHLLSVSGKKKDDISLENKGSALFNYSQPGTSKSYIPERWIRNILLVVSLAICWKHYKACECYGLMHPGYLGILFIFLFEMIYLPCRRKRNRLNSILFLVLKFELLKFAFVCGFSLLQNCRALMRAYEMNPLLHFPFYSLSIPALLAYTVYKTSK</sequence>
<reference evidence="6" key="1">
    <citation type="submission" date="2022-12" db="EMBL/GenBank/DDBJ databases">
        <title>Draft genome assemblies for two species of Escallonia (Escalloniales).</title>
        <authorList>
            <person name="Chanderbali A."/>
            <person name="Dervinis C."/>
            <person name="Anghel I."/>
            <person name="Soltis D."/>
            <person name="Soltis P."/>
            <person name="Zapata F."/>
        </authorList>
    </citation>
    <scope>NUCLEOTIDE SEQUENCE</scope>
    <source>
        <strain evidence="6">UCBG64.0493</strain>
        <tissue evidence="6">Leaf</tissue>
    </source>
</reference>
<keyword evidence="1" id="KW-1133">Transmembrane helix</keyword>
<keyword evidence="1" id="KW-0812">Transmembrane</keyword>
<proteinExistence type="predicted"/>
<evidence type="ECO:0000313" key="7">
    <source>
        <dbReference type="Proteomes" id="UP001188597"/>
    </source>
</evidence>
<dbReference type="InterPro" id="IPR056229">
    <property type="entry name" value="Ig_TMM62"/>
</dbReference>
<dbReference type="Pfam" id="PF24394">
    <property type="entry name" value="TMEM62_C"/>
    <property type="match status" value="1"/>
</dbReference>
<gene>
    <name evidence="6" type="ORF">RJ639_044553</name>
</gene>
<dbReference type="InterPro" id="IPR056230">
    <property type="entry name" value="TMEM62_C"/>
</dbReference>
<evidence type="ECO:0000256" key="1">
    <source>
        <dbReference type="SAM" id="Phobius"/>
    </source>
</evidence>
<dbReference type="EMBL" id="JAVXUP010000633">
    <property type="protein sequence ID" value="KAK3023836.1"/>
    <property type="molecule type" value="Genomic_DNA"/>
</dbReference>
<dbReference type="Pfam" id="PF24384">
    <property type="entry name" value="Ig_TMM62"/>
    <property type="match status" value="1"/>
</dbReference>
<name>A0AA89B7X2_9ASTE</name>
<comment type="caution">
    <text evidence="6">The sequence shown here is derived from an EMBL/GenBank/DDBJ whole genome shotgun (WGS) entry which is preliminary data.</text>
</comment>
<feature type="domain" description="TMEM62 C-terminal" evidence="5">
    <location>
        <begin position="486"/>
        <end position="686"/>
    </location>
</feature>
<dbReference type="InterPro" id="IPR004843">
    <property type="entry name" value="Calcineurin-like_PHP"/>
</dbReference>
<dbReference type="SUPFAM" id="SSF56300">
    <property type="entry name" value="Metallo-dependent phosphatases"/>
    <property type="match status" value="1"/>
</dbReference>
<organism evidence="6 7">
    <name type="scientific">Escallonia herrerae</name>
    <dbReference type="NCBI Taxonomy" id="1293975"/>
    <lineage>
        <taxon>Eukaryota</taxon>
        <taxon>Viridiplantae</taxon>
        <taxon>Streptophyta</taxon>
        <taxon>Embryophyta</taxon>
        <taxon>Tracheophyta</taxon>
        <taxon>Spermatophyta</taxon>
        <taxon>Magnoliopsida</taxon>
        <taxon>eudicotyledons</taxon>
        <taxon>Gunneridae</taxon>
        <taxon>Pentapetalae</taxon>
        <taxon>asterids</taxon>
        <taxon>campanulids</taxon>
        <taxon>Escalloniales</taxon>
        <taxon>Escalloniaceae</taxon>
        <taxon>Escallonia</taxon>
    </lineage>
</organism>
<keyword evidence="2" id="KW-0732">Signal</keyword>
<dbReference type="AlphaFoldDB" id="A0AA89B7X2"/>
<dbReference type="GO" id="GO:0016787">
    <property type="term" value="F:hydrolase activity"/>
    <property type="evidence" value="ECO:0007669"/>
    <property type="project" value="InterPro"/>
</dbReference>
<dbReference type="Gene3D" id="3.60.21.10">
    <property type="match status" value="1"/>
</dbReference>
<evidence type="ECO:0000259" key="3">
    <source>
        <dbReference type="Pfam" id="PF00149"/>
    </source>
</evidence>
<dbReference type="PANTHER" id="PTHR14795">
    <property type="entry name" value="HELICASE RELATED"/>
    <property type="match status" value="1"/>
</dbReference>
<evidence type="ECO:0000259" key="5">
    <source>
        <dbReference type="Pfam" id="PF24394"/>
    </source>
</evidence>
<evidence type="ECO:0000256" key="2">
    <source>
        <dbReference type="SAM" id="SignalP"/>
    </source>
</evidence>
<feature type="transmembrane region" description="Helical" evidence="1">
    <location>
        <begin position="756"/>
        <end position="775"/>
    </location>
</feature>
<dbReference type="Pfam" id="PF00149">
    <property type="entry name" value="Metallophos"/>
    <property type="match status" value="1"/>
</dbReference>
<evidence type="ECO:0008006" key="8">
    <source>
        <dbReference type="Google" id="ProtNLM"/>
    </source>
</evidence>
<accession>A0AA89B7X2</accession>
<dbReference type="Proteomes" id="UP001188597">
    <property type="component" value="Unassembled WGS sequence"/>
</dbReference>
<evidence type="ECO:0000313" key="6">
    <source>
        <dbReference type="EMBL" id="KAK3023836.1"/>
    </source>
</evidence>
<feature type="signal peptide" evidence="2">
    <location>
        <begin position="1"/>
        <end position="20"/>
    </location>
</feature>
<feature type="transmembrane region" description="Helical" evidence="1">
    <location>
        <begin position="594"/>
        <end position="618"/>
    </location>
</feature>
<dbReference type="PANTHER" id="PTHR14795:SF0">
    <property type="entry name" value="TRANSMEMBRANE PROTEIN 62"/>
    <property type="match status" value="1"/>
</dbReference>
<feature type="transmembrane region" description="Helical" evidence="1">
    <location>
        <begin position="720"/>
        <end position="741"/>
    </location>
</feature>
<protein>
    <recommendedName>
        <fullName evidence="8">Calcineurin-like phosphoesterase domain-containing protein</fullName>
    </recommendedName>
</protein>
<evidence type="ECO:0000259" key="4">
    <source>
        <dbReference type="Pfam" id="PF24384"/>
    </source>
</evidence>
<feature type="transmembrane region" description="Helical" evidence="1">
    <location>
        <begin position="534"/>
        <end position="558"/>
    </location>
</feature>
<dbReference type="InterPro" id="IPR029052">
    <property type="entry name" value="Metallo-depent_PP-like"/>
</dbReference>
<keyword evidence="1" id="KW-0472">Membrane</keyword>
<feature type="domain" description="Calcineurin-like phosphoesterase" evidence="3">
    <location>
        <begin position="37"/>
        <end position="253"/>
    </location>
</feature>
<feature type="transmembrane region" description="Helical" evidence="1">
    <location>
        <begin position="687"/>
        <end position="708"/>
    </location>
</feature>
<feature type="transmembrane region" description="Helical" evidence="1">
    <location>
        <begin position="484"/>
        <end position="507"/>
    </location>
</feature>
<feature type="chain" id="PRO_5041736241" description="Calcineurin-like phosphoesterase domain-containing protein" evidence="2">
    <location>
        <begin position="21"/>
        <end position="779"/>
    </location>
</feature>